<dbReference type="RefSeq" id="WP_306703762.1">
    <property type="nucleotide sequence ID" value="NZ_JAUJFI010000008.1"/>
</dbReference>
<feature type="compositionally biased region" description="Pro residues" evidence="1">
    <location>
        <begin position="199"/>
        <end position="210"/>
    </location>
</feature>
<sequence>MMASSHMIVGGAAWFYASARFGLPFDAVAFGAAVVGSLAPDIDHPKSTLGQLMRPLSNLISAIFGHRGITHSTLAIAGCLWVLHEYADYSHLTLPFLIGYLTHLAGDLLTPAGLPLLWPVKRRRNFALPILKTGGFSEQLAVTLLAGWMISGLFPGSWPDLPFDRLPFDRLVAVERPWRSAVVAAQGFLGEEGRERSAPPIPARKPPEPAAPGRSRPLKG</sequence>
<dbReference type="InterPro" id="IPR007404">
    <property type="entry name" value="YdjM-like"/>
</dbReference>
<dbReference type="PANTHER" id="PTHR35531:SF1">
    <property type="entry name" value="INNER MEMBRANE PROTEIN YBCI-RELATED"/>
    <property type="match status" value="1"/>
</dbReference>
<reference evidence="2 3" key="1">
    <citation type="submission" date="2023-06" db="EMBL/GenBank/DDBJ databases">
        <title>Azospirillum isscasensis sp.nov, a bacterium isolated from rhizosphere soil of rice.</title>
        <authorList>
            <person name="Wang H."/>
        </authorList>
    </citation>
    <scope>NUCLEOTIDE SEQUENCE [LARGE SCALE GENOMIC DNA]</scope>
    <source>
        <strain evidence="2 3">C340-1</strain>
    </source>
</reference>
<evidence type="ECO:0000256" key="1">
    <source>
        <dbReference type="SAM" id="MobiDB-lite"/>
    </source>
</evidence>
<organism evidence="2 3">
    <name type="scientific">Azospirillum isscasi</name>
    <dbReference type="NCBI Taxonomy" id="3053926"/>
    <lineage>
        <taxon>Bacteria</taxon>
        <taxon>Pseudomonadati</taxon>
        <taxon>Pseudomonadota</taxon>
        <taxon>Alphaproteobacteria</taxon>
        <taxon>Rhodospirillales</taxon>
        <taxon>Azospirillaceae</taxon>
        <taxon>Azospirillum</taxon>
    </lineage>
</organism>
<dbReference type="Pfam" id="PF04307">
    <property type="entry name" value="YdjM"/>
    <property type="match status" value="1"/>
</dbReference>
<feature type="region of interest" description="Disordered" evidence="1">
    <location>
        <begin position="190"/>
        <end position="220"/>
    </location>
</feature>
<dbReference type="PANTHER" id="PTHR35531">
    <property type="entry name" value="INNER MEMBRANE PROTEIN YBCI-RELATED"/>
    <property type="match status" value="1"/>
</dbReference>
<comment type="caution">
    <text evidence="2">The sequence shown here is derived from an EMBL/GenBank/DDBJ whole genome shotgun (WGS) entry which is preliminary data.</text>
</comment>
<dbReference type="GO" id="GO:0016787">
    <property type="term" value="F:hydrolase activity"/>
    <property type="evidence" value="ECO:0007669"/>
    <property type="project" value="UniProtKB-KW"/>
</dbReference>
<accession>A0ABU0WC90</accession>
<protein>
    <submittedName>
        <fullName evidence="2">Metal-dependent hydrolase</fullName>
    </submittedName>
</protein>
<dbReference type="Proteomes" id="UP001227317">
    <property type="component" value="Unassembled WGS sequence"/>
</dbReference>
<gene>
    <name evidence="2" type="ORF">QSG27_03505</name>
</gene>
<name>A0ABU0WC90_9PROT</name>
<keyword evidence="3" id="KW-1185">Reference proteome</keyword>
<dbReference type="EMBL" id="JAUJFI010000008">
    <property type="protein sequence ID" value="MDQ2101756.1"/>
    <property type="molecule type" value="Genomic_DNA"/>
</dbReference>
<evidence type="ECO:0000313" key="3">
    <source>
        <dbReference type="Proteomes" id="UP001227317"/>
    </source>
</evidence>
<evidence type="ECO:0000313" key="2">
    <source>
        <dbReference type="EMBL" id="MDQ2101756.1"/>
    </source>
</evidence>
<keyword evidence="2" id="KW-0378">Hydrolase</keyword>
<proteinExistence type="predicted"/>